<evidence type="ECO:0000256" key="4">
    <source>
        <dbReference type="SAM" id="MobiDB-lite"/>
    </source>
</evidence>
<evidence type="ECO:0000313" key="6">
    <source>
        <dbReference type="EMBL" id="TKV56318.1"/>
    </source>
</evidence>
<sequence>MTGSQEGALMVDEEHGSTPPEPLTEEMRAFIEDFAENWYDGGYGRMEGRVMAYLLVTSAPLVSSGELAQALGIATGAVSMATRNMVALGFIRRHRLPGDRSHYFAADDDVWGGFLSGERRWVFRMESVLDQAGDRLPLNAPARHRVLVAREYMRWLGTYNAQMLRDWRRHLHSHVPPLVDTEPAPAETERSS</sequence>
<dbReference type="RefSeq" id="WP_137451587.1">
    <property type="nucleotide sequence ID" value="NZ_SZZH01000007.1"/>
</dbReference>
<dbReference type="EMBL" id="SZZH01000007">
    <property type="protein sequence ID" value="TKV56318.1"/>
    <property type="molecule type" value="Genomic_DNA"/>
</dbReference>
<dbReference type="Gene3D" id="1.10.10.10">
    <property type="entry name" value="Winged helix-like DNA-binding domain superfamily/Winged helix DNA-binding domain"/>
    <property type="match status" value="1"/>
</dbReference>
<evidence type="ECO:0000256" key="3">
    <source>
        <dbReference type="ARBA" id="ARBA00023163"/>
    </source>
</evidence>
<comment type="caution">
    <text evidence="6">The sequence shown here is derived from an EMBL/GenBank/DDBJ whole genome shotgun (WGS) entry which is preliminary data.</text>
</comment>
<dbReference type="PANTHER" id="PTHR38465">
    <property type="entry name" value="HTH-TYPE TRANSCRIPTIONAL REGULATOR MJ1563-RELATED"/>
    <property type="match status" value="1"/>
</dbReference>
<dbReference type="GO" id="GO:0003677">
    <property type="term" value="F:DNA binding"/>
    <property type="evidence" value="ECO:0007669"/>
    <property type="project" value="UniProtKB-KW"/>
</dbReference>
<dbReference type="InterPro" id="IPR000835">
    <property type="entry name" value="HTH_MarR-typ"/>
</dbReference>
<feature type="region of interest" description="Disordered" evidence="4">
    <location>
        <begin position="1"/>
        <end position="22"/>
    </location>
</feature>
<name>A0A4U6Q8X5_9ACTN</name>
<evidence type="ECO:0000313" key="7">
    <source>
        <dbReference type="Proteomes" id="UP000306985"/>
    </source>
</evidence>
<dbReference type="GO" id="GO:0003700">
    <property type="term" value="F:DNA-binding transcription factor activity"/>
    <property type="evidence" value="ECO:0007669"/>
    <property type="project" value="InterPro"/>
</dbReference>
<dbReference type="PANTHER" id="PTHR38465:SF2">
    <property type="entry name" value="HTH-TYPE TRANSCRIPTIONAL REGULATOR MMPR5"/>
    <property type="match status" value="1"/>
</dbReference>
<gene>
    <name evidence="6" type="ORF">FDO65_20340</name>
</gene>
<proteinExistence type="predicted"/>
<keyword evidence="1" id="KW-0805">Transcription regulation</keyword>
<feature type="domain" description="HTH marR-type" evidence="5">
    <location>
        <begin position="46"/>
        <end position="100"/>
    </location>
</feature>
<keyword evidence="7" id="KW-1185">Reference proteome</keyword>
<dbReference type="Pfam" id="PF12802">
    <property type="entry name" value="MarR_2"/>
    <property type="match status" value="1"/>
</dbReference>
<evidence type="ECO:0000259" key="5">
    <source>
        <dbReference type="Pfam" id="PF12802"/>
    </source>
</evidence>
<dbReference type="AlphaFoldDB" id="A0A4U6Q8X5"/>
<evidence type="ECO:0000256" key="1">
    <source>
        <dbReference type="ARBA" id="ARBA00023015"/>
    </source>
</evidence>
<dbReference type="InterPro" id="IPR036388">
    <property type="entry name" value="WH-like_DNA-bd_sf"/>
</dbReference>
<dbReference type="OrthoDB" id="67158at2"/>
<keyword evidence="3" id="KW-0804">Transcription</keyword>
<dbReference type="InterPro" id="IPR036390">
    <property type="entry name" value="WH_DNA-bd_sf"/>
</dbReference>
<dbReference type="InterPro" id="IPR052362">
    <property type="entry name" value="HTH-GbsR_regulator"/>
</dbReference>
<organism evidence="6 7">
    <name type="scientific">Nakamurella flava</name>
    <dbReference type="NCBI Taxonomy" id="2576308"/>
    <lineage>
        <taxon>Bacteria</taxon>
        <taxon>Bacillati</taxon>
        <taxon>Actinomycetota</taxon>
        <taxon>Actinomycetes</taxon>
        <taxon>Nakamurellales</taxon>
        <taxon>Nakamurellaceae</taxon>
        <taxon>Nakamurella</taxon>
    </lineage>
</organism>
<dbReference type="Proteomes" id="UP000306985">
    <property type="component" value="Unassembled WGS sequence"/>
</dbReference>
<reference evidence="6 7" key="1">
    <citation type="submission" date="2019-05" db="EMBL/GenBank/DDBJ databases">
        <title>Nakamurella sp. N5BH11, whole genome shotgun sequence.</title>
        <authorList>
            <person name="Tuo L."/>
        </authorList>
    </citation>
    <scope>NUCLEOTIDE SEQUENCE [LARGE SCALE GENOMIC DNA]</scope>
    <source>
        <strain evidence="6 7">N5BH11</strain>
    </source>
</reference>
<dbReference type="SUPFAM" id="SSF46785">
    <property type="entry name" value="Winged helix' DNA-binding domain"/>
    <property type="match status" value="1"/>
</dbReference>
<evidence type="ECO:0000256" key="2">
    <source>
        <dbReference type="ARBA" id="ARBA00023125"/>
    </source>
</evidence>
<protein>
    <submittedName>
        <fullName evidence="6">Transcriptional regulator</fullName>
    </submittedName>
</protein>
<accession>A0A4U6Q8X5</accession>
<keyword evidence="2" id="KW-0238">DNA-binding</keyword>